<keyword evidence="1" id="KW-0614">Plasmid</keyword>
<accession>A0A6M8MUL0</accession>
<dbReference type="KEGG" id="afc:AFAEC_a0109"/>
<proteinExistence type="predicted"/>
<geneLocation type="plasmid" evidence="1">
    <name>pAFAEC</name>
</geneLocation>
<protein>
    <submittedName>
        <fullName evidence="1">Putative membrane protein</fullName>
    </submittedName>
</protein>
<sequence length="205" mass="24405">MARKIVKSEVFEINTSLLNKAQKIIYNKVSNKYRFWETYDFLKFIYKNEVDFSDIFMRDLFYFLIKLNQYTSEILSECYSIYSSKNHDTSLSVAVIPLNASICKILEAIIEKKYSLPIFALEKLLFATLIIFLKKSSYHCRFRYPSRLNKCIEDKITNGYINAINSRNNSFEFIFNLIENELKKEAEILHNNRRLLRVLNNKKLL</sequence>
<dbReference type="RefSeq" id="WP_026805420.1">
    <property type="nucleotide sequence ID" value="NZ_CP053838.1"/>
</dbReference>
<dbReference type="AlphaFoldDB" id="A0A6M8MUL0"/>
<organism evidence="1">
    <name type="scientific">Aliarcobacter faecis</name>
    <dbReference type="NCBI Taxonomy" id="1564138"/>
    <lineage>
        <taxon>Bacteria</taxon>
        <taxon>Pseudomonadati</taxon>
        <taxon>Campylobacterota</taxon>
        <taxon>Epsilonproteobacteria</taxon>
        <taxon>Campylobacterales</taxon>
        <taxon>Arcobacteraceae</taxon>
        <taxon>Aliarcobacter</taxon>
    </lineage>
</organism>
<gene>
    <name evidence="1" type="ORF">AFAEC_a0109</name>
</gene>
<dbReference type="EMBL" id="CP053838">
    <property type="protein sequence ID" value="QKF74550.1"/>
    <property type="molecule type" value="Genomic_DNA"/>
</dbReference>
<evidence type="ECO:0000313" key="1">
    <source>
        <dbReference type="EMBL" id="QKF74550.1"/>
    </source>
</evidence>
<name>A0A6M8MUL0_9BACT</name>
<reference evidence="1" key="1">
    <citation type="submission" date="2020-05" db="EMBL/GenBank/DDBJ databases">
        <title>Complete genome sequencing of Campylobacter and Arcobacter type strains.</title>
        <authorList>
            <person name="Miller W.G."/>
            <person name="Yee E."/>
        </authorList>
    </citation>
    <scope>NUCLEOTIDE SEQUENCE [LARGE SCALE GENOMIC DNA]</scope>
    <source>
        <strain evidence="1">CCUG 66484</strain>
        <plasmid evidence="1">pAFAEC</plasmid>
    </source>
</reference>